<reference evidence="3" key="2">
    <citation type="journal article" date="2009" name="Genome Res.">
        <title>Comparative genomic analyses of the human fungal pathogens Coccidioides and their relatives.</title>
        <authorList>
            <person name="Sharpton T.J."/>
            <person name="Stajich J.E."/>
            <person name="Rounsley S.D."/>
            <person name="Gardner M.J."/>
            <person name="Wortman J.R."/>
            <person name="Jordar V.S."/>
            <person name="Maiti R."/>
            <person name="Kodira C.D."/>
            <person name="Neafsey D.E."/>
            <person name="Zeng Q."/>
            <person name="Hung C.-Y."/>
            <person name="McMahan C."/>
            <person name="Muszewska A."/>
            <person name="Grynberg M."/>
            <person name="Mandel M.A."/>
            <person name="Kellner E.M."/>
            <person name="Barker B.M."/>
            <person name="Galgiani J.N."/>
            <person name="Orbach M.J."/>
            <person name="Kirkland T.N."/>
            <person name="Cole G.T."/>
            <person name="Henn M.R."/>
            <person name="Birren B.W."/>
            <person name="Taylor J.W."/>
        </authorList>
    </citation>
    <scope>NUCLEOTIDE SEQUENCE [LARGE SCALE GENOMIC DNA]</scope>
    <source>
        <strain evidence="3">RMSCC 3488</strain>
    </source>
</reference>
<sequence length="414" mass="44454">MVQSMRAENRQDIMCGNSSHSRSMTEPEGKPNGRRRTQVAVNSSVLHAPYVTLPFPAFGSNAALSTGGLHQGSYDQHALSRPNSAALHSTSTSCAPYSLFHHSFDYGANNGSNFAHRPPYVSGYSLGYDNDTAYQAQQQQSNMLTNGDVAGGNAFGSTAGSKPWYESCQAKSLPGMFTDPDMNNSITGPGYPFILQQPHTPAPTDNVSTFPLLSSQPAGITSSDRILPNPVGHRNSTFSPVTAVSESSANASAAPGQISNYKSSWAFDKHFVNDFHVPRADLSATSSTTSSGRSRLSPSSPSDIAFGYMPISSNQSTPAVISPSSTLPEILSLSDRYHSADESRRPKACHRESFPETYTSEMYGYSRGRRSRGSLISGHVYVRNPADSEPLSIHRPDSMPRPAPLSPLTHAEGI</sequence>
<dbReference type="Proteomes" id="UP000054567">
    <property type="component" value="Unassembled WGS sequence"/>
</dbReference>
<dbReference type="OrthoDB" id="5394557at2759"/>
<evidence type="ECO:0000313" key="2">
    <source>
        <dbReference type="EMBL" id="KMM69436.1"/>
    </source>
</evidence>
<feature type="region of interest" description="Disordered" evidence="1">
    <location>
        <begin position="386"/>
        <end position="414"/>
    </location>
</feature>
<dbReference type="EMBL" id="DS268111">
    <property type="protein sequence ID" value="KMM69436.1"/>
    <property type="molecule type" value="Genomic_DNA"/>
</dbReference>
<evidence type="ECO:0000256" key="1">
    <source>
        <dbReference type="SAM" id="MobiDB-lite"/>
    </source>
</evidence>
<proteinExistence type="predicted"/>
<organism evidence="2 3">
    <name type="scientific">Coccidioides posadasii RMSCC 3488</name>
    <dbReference type="NCBI Taxonomy" id="454284"/>
    <lineage>
        <taxon>Eukaryota</taxon>
        <taxon>Fungi</taxon>
        <taxon>Dikarya</taxon>
        <taxon>Ascomycota</taxon>
        <taxon>Pezizomycotina</taxon>
        <taxon>Eurotiomycetes</taxon>
        <taxon>Eurotiomycetidae</taxon>
        <taxon>Onygenales</taxon>
        <taxon>Onygenaceae</taxon>
        <taxon>Coccidioides</taxon>
    </lineage>
</organism>
<dbReference type="AlphaFoldDB" id="A0A0J6F8T0"/>
<protein>
    <submittedName>
        <fullName evidence="2">Uncharacterized protein</fullName>
    </submittedName>
</protein>
<accession>A0A0J6F8T0</accession>
<name>A0A0J6F8T0_COCPO</name>
<reference evidence="3" key="3">
    <citation type="journal article" date="2010" name="Genome Res.">
        <title>Population genomic sequencing of Coccidioides fungi reveals recent hybridization and transposon control.</title>
        <authorList>
            <person name="Neafsey D.E."/>
            <person name="Barker B.M."/>
            <person name="Sharpton T.J."/>
            <person name="Stajich J.E."/>
            <person name="Park D.J."/>
            <person name="Whiston E."/>
            <person name="Hung C.-Y."/>
            <person name="McMahan C."/>
            <person name="White J."/>
            <person name="Sykes S."/>
            <person name="Heiman D."/>
            <person name="Young S."/>
            <person name="Zeng Q."/>
            <person name="Abouelleil A."/>
            <person name="Aftuck L."/>
            <person name="Bessette D."/>
            <person name="Brown A."/>
            <person name="FitzGerald M."/>
            <person name="Lui A."/>
            <person name="Macdonald J.P."/>
            <person name="Priest M."/>
            <person name="Orbach M.J."/>
            <person name="Galgiani J.N."/>
            <person name="Kirkland T.N."/>
            <person name="Cole G.T."/>
            <person name="Birren B.W."/>
            <person name="Henn M.R."/>
            <person name="Taylor J.W."/>
            <person name="Rounsley S.D."/>
        </authorList>
    </citation>
    <scope>NUCLEOTIDE SEQUENCE [LARGE SCALE GENOMIC DNA]</scope>
    <source>
        <strain evidence="3">RMSCC 3488</strain>
    </source>
</reference>
<evidence type="ECO:0000313" key="3">
    <source>
        <dbReference type="Proteomes" id="UP000054567"/>
    </source>
</evidence>
<dbReference type="VEuPathDB" id="FungiDB:CPAG_05752"/>
<feature type="region of interest" description="Disordered" evidence="1">
    <location>
        <begin position="1"/>
        <end position="37"/>
    </location>
</feature>
<reference evidence="2 3" key="1">
    <citation type="submission" date="2007-06" db="EMBL/GenBank/DDBJ databases">
        <title>The Genome Sequence of Coccidioides posadasii RMSCC_3488.</title>
        <authorList>
            <consortium name="Coccidioides Genome Resources Consortium"/>
            <consortium name="The Broad Institute Genome Sequencing Platform"/>
            <person name="Henn M.R."/>
            <person name="Sykes S."/>
            <person name="Young S."/>
            <person name="Jaffe D."/>
            <person name="Berlin A."/>
            <person name="Alvarez P."/>
            <person name="Butler J."/>
            <person name="Gnerre S."/>
            <person name="Grabherr M."/>
            <person name="Mauceli E."/>
            <person name="Brockman W."/>
            <person name="Kodira C."/>
            <person name="Alvarado L."/>
            <person name="Zeng Q."/>
            <person name="Crawford M."/>
            <person name="Antoine C."/>
            <person name="Devon K."/>
            <person name="Galgiani J."/>
            <person name="Orsborn K."/>
            <person name="Lewis M.L."/>
            <person name="Nusbaum C."/>
            <person name="Galagan J."/>
            <person name="Birren B."/>
        </authorList>
    </citation>
    <scope>NUCLEOTIDE SEQUENCE [LARGE SCALE GENOMIC DNA]</scope>
    <source>
        <strain evidence="2 3">RMSCC 3488</strain>
    </source>
</reference>
<gene>
    <name evidence="2" type="ORF">CPAG_05752</name>
</gene>